<dbReference type="EMBL" id="JACHGT010000014">
    <property type="protein sequence ID" value="MBB6038011.1"/>
    <property type="molecule type" value="Genomic_DNA"/>
</dbReference>
<reference evidence="6 7" key="1">
    <citation type="submission" date="2020-08" db="EMBL/GenBank/DDBJ databases">
        <title>Genomic Encyclopedia of Type Strains, Phase IV (KMG-IV): sequencing the most valuable type-strain genomes for metagenomic binning, comparative biology and taxonomic classification.</title>
        <authorList>
            <person name="Goeker M."/>
        </authorList>
    </citation>
    <scope>NUCLEOTIDE SEQUENCE [LARGE SCALE GENOMIC DNA]</scope>
    <source>
        <strain evidence="6 7">YIM 65646</strain>
    </source>
</reference>
<keyword evidence="3 4" id="KW-0732">Signal</keyword>
<dbReference type="InterPro" id="IPR030678">
    <property type="entry name" value="Peptide/Ni-bd"/>
</dbReference>
<dbReference type="GO" id="GO:1904680">
    <property type="term" value="F:peptide transmembrane transporter activity"/>
    <property type="evidence" value="ECO:0007669"/>
    <property type="project" value="TreeGrafter"/>
</dbReference>
<dbReference type="SUPFAM" id="SSF53850">
    <property type="entry name" value="Periplasmic binding protein-like II"/>
    <property type="match status" value="1"/>
</dbReference>
<evidence type="ECO:0000256" key="1">
    <source>
        <dbReference type="ARBA" id="ARBA00005695"/>
    </source>
</evidence>
<dbReference type="PANTHER" id="PTHR30290">
    <property type="entry name" value="PERIPLASMIC BINDING COMPONENT OF ABC TRANSPORTER"/>
    <property type="match status" value="1"/>
</dbReference>
<protein>
    <submittedName>
        <fullName evidence="6">Peptide/nickel transport system substrate-binding protein</fullName>
    </submittedName>
</protein>
<dbReference type="CDD" id="cd00995">
    <property type="entry name" value="PBP2_NikA_DppA_OppA_like"/>
    <property type="match status" value="1"/>
</dbReference>
<dbReference type="Gene3D" id="3.10.105.10">
    <property type="entry name" value="Dipeptide-binding Protein, Domain 3"/>
    <property type="match status" value="1"/>
</dbReference>
<keyword evidence="7" id="KW-1185">Reference proteome</keyword>
<dbReference type="Proteomes" id="UP000548476">
    <property type="component" value="Unassembled WGS sequence"/>
</dbReference>
<evidence type="ECO:0000256" key="3">
    <source>
        <dbReference type="ARBA" id="ARBA00022729"/>
    </source>
</evidence>
<sequence>MPHRRTIRRLTALTALLPVAGLAVGCSTTSGGDGDTSAFTVASPYAVQSLDPYGSAGAAIGTQLANQAVFNRLVKADATGQLGPDLAESWTPDADATTWTFTLRQGVKFSDGSAFDAEDVVSSFKRFTEGKNPNAGSFTGVTATAGADGTVAFDSPAPDPALPGKLTLFFVTASETPAEFPAKPVGTGPFTVANFTPGETLEMAPNAAYFDGAPKLQKLVFRQIPEISSRMTALANNEIQATWGVPDDQLAGLQGNPDVKVETVASTSVYTMWFNSGRDSLSDATVRKALWQAVDFNTIISSLYPQTGQPSDSVLAPPVFGHAAQTPVAYDPEAAKKALEEAGFDFSKTLQIQFSGAEYRQFVEAVAADLAKVGVKAEPAEKEAAVFLEDLLGMKWDINFQALSTPSFDAATNLGRLYPCSAKRTGFCDADLDKILAEAGSTADTTARQELYAQASTIIWDKAVGMYPMQVKIAYTWRSNVEGLAASPTYLPDFSTVTLS</sequence>
<evidence type="ECO:0000313" key="7">
    <source>
        <dbReference type="Proteomes" id="UP000548476"/>
    </source>
</evidence>
<evidence type="ECO:0000256" key="2">
    <source>
        <dbReference type="ARBA" id="ARBA00022448"/>
    </source>
</evidence>
<comment type="similarity">
    <text evidence="1">Belongs to the bacterial solute-binding protein 5 family.</text>
</comment>
<name>A0A841FKZ7_9ACTN</name>
<dbReference type="RefSeq" id="WP_184790810.1">
    <property type="nucleotide sequence ID" value="NZ_BONT01000066.1"/>
</dbReference>
<evidence type="ECO:0000256" key="4">
    <source>
        <dbReference type="SAM" id="SignalP"/>
    </source>
</evidence>
<dbReference type="Pfam" id="PF00496">
    <property type="entry name" value="SBP_bac_5"/>
    <property type="match status" value="1"/>
</dbReference>
<gene>
    <name evidence="6" type="ORF">HNR73_005891</name>
</gene>
<dbReference type="AlphaFoldDB" id="A0A841FKZ7"/>
<evidence type="ECO:0000259" key="5">
    <source>
        <dbReference type="Pfam" id="PF00496"/>
    </source>
</evidence>
<dbReference type="PIRSF" id="PIRSF002741">
    <property type="entry name" value="MppA"/>
    <property type="match status" value="1"/>
</dbReference>
<dbReference type="GO" id="GO:0043190">
    <property type="term" value="C:ATP-binding cassette (ABC) transporter complex"/>
    <property type="evidence" value="ECO:0007669"/>
    <property type="project" value="InterPro"/>
</dbReference>
<dbReference type="GO" id="GO:0015833">
    <property type="term" value="P:peptide transport"/>
    <property type="evidence" value="ECO:0007669"/>
    <property type="project" value="TreeGrafter"/>
</dbReference>
<dbReference type="GO" id="GO:0042597">
    <property type="term" value="C:periplasmic space"/>
    <property type="evidence" value="ECO:0007669"/>
    <property type="project" value="UniProtKB-ARBA"/>
</dbReference>
<dbReference type="PANTHER" id="PTHR30290:SF9">
    <property type="entry name" value="OLIGOPEPTIDE-BINDING PROTEIN APPA"/>
    <property type="match status" value="1"/>
</dbReference>
<proteinExistence type="inferred from homology"/>
<dbReference type="InterPro" id="IPR039424">
    <property type="entry name" value="SBP_5"/>
</dbReference>
<feature type="domain" description="Solute-binding protein family 5" evidence="5">
    <location>
        <begin position="82"/>
        <end position="422"/>
    </location>
</feature>
<dbReference type="Gene3D" id="3.90.76.10">
    <property type="entry name" value="Dipeptide-binding Protein, Domain 1"/>
    <property type="match status" value="1"/>
</dbReference>
<evidence type="ECO:0000313" key="6">
    <source>
        <dbReference type="EMBL" id="MBB6038011.1"/>
    </source>
</evidence>
<accession>A0A841FKZ7</accession>
<dbReference type="Gene3D" id="3.40.190.10">
    <property type="entry name" value="Periplasmic binding protein-like II"/>
    <property type="match status" value="1"/>
</dbReference>
<feature type="signal peptide" evidence="4">
    <location>
        <begin position="1"/>
        <end position="25"/>
    </location>
</feature>
<keyword evidence="2" id="KW-0813">Transport</keyword>
<feature type="chain" id="PRO_5038907311" evidence="4">
    <location>
        <begin position="26"/>
        <end position="500"/>
    </location>
</feature>
<comment type="caution">
    <text evidence="6">The sequence shown here is derived from an EMBL/GenBank/DDBJ whole genome shotgun (WGS) entry which is preliminary data.</text>
</comment>
<organism evidence="6 7">
    <name type="scientific">Phytomonospora endophytica</name>
    <dbReference type="NCBI Taxonomy" id="714109"/>
    <lineage>
        <taxon>Bacteria</taxon>
        <taxon>Bacillati</taxon>
        <taxon>Actinomycetota</taxon>
        <taxon>Actinomycetes</taxon>
        <taxon>Micromonosporales</taxon>
        <taxon>Micromonosporaceae</taxon>
        <taxon>Phytomonospora</taxon>
    </lineage>
</organism>
<dbReference type="InterPro" id="IPR000914">
    <property type="entry name" value="SBP_5_dom"/>
</dbReference>
<dbReference type="PROSITE" id="PS51257">
    <property type="entry name" value="PROKAR_LIPOPROTEIN"/>
    <property type="match status" value="1"/>
</dbReference>